<dbReference type="AlphaFoldDB" id="A0A1I5W2J7"/>
<dbReference type="STRING" id="93684.SAMN05421853_10286"/>
<organism evidence="1 2">
    <name type="scientific">Roseivivax halotolerans</name>
    <dbReference type="NCBI Taxonomy" id="93684"/>
    <lineage>
        <taxon>Bacteria</taxon>
        <taxon>Pseudomonadati</taxon>
        <taxon>Pseudomonadota</taxon>
        <taxon>Alphaproteobacteria</taxon>
        <taxon>Rhodobacterales</taxon>
        <taxon>Roseobacteraceae</taxon>
        <taxon>Roseivivax</taxon>
    </lineage>
</organism>
<dbReference type="Proteomes" id="UP000243106">
    <property type="component" value="Unassembled WGS sequence"/>
</dbReference>
<keyword evidence="2" id="KW-1185">Reference proteome</keyword>
<reference evidence="2" key="1">
    <citation type="submission" date="2016-10" db="EMBL/GenBank/DDBJ databases">
        <authorList>
            <person name="Varghese N."/>
            <person name="Submissions S."/>
        </authorList>
    </citation>
    <scope>NUCLEOTIDE SEQUENCE [LARGE SCALE GENOMIC DNA]</scope>
    <source>
        <strain evidence="2">JCM 10271</strain>
    </source>
</reference>
<dbReference type="RefSeq" id="WP_093009369.1">
    <property type="nucleotide sequence ID" value="NZ_FOXV01000002.1"/>
</dbReference>
<sequence>MAAFEQRKVPEAEIEAIQSLVESMSSRGISPVDQIGLLANLTGRLSVVAATCGIAPKDIEELMNRNFEKGASEAHRRLDGNFKGRMS</sequence>
<accession>A0A1I5W2J7</accession>
<proteinExistence type="predicted"/>
<dbReference type="EMBL" id="FOXV01000002">
    <property type="protein sequence ID" value="SFQ13893.1"/>
    <property type="molecule type" value="Genomic_DNA"/>
</dbReference>
<evidence type="ECO:0000313" key="2">
    <source>
        <dbReference type="Proteomes" id="UP000243106"/>
    </source>
</evidence>
<name>A0A1I5W2J7_9RHOB</name>
<protein>
    <submittedName>
        <fullName evidence="1">Uncharacterized protein</fullName>
    </submittedName>
</protein>
<evidence type="ECO:0000313" key="1">
    <source>
        <dbReference type="EMBL" id="SFQ13893.1"/>
    </source>
</evidence>
<gene>
    <name evidence="1" type="ORF">SAMN05421853_10286</name>
</gene>